<dbReference type="Proteomes" id="UP001272515">
    <property type="component" value="Unassembled WGS sequence"/>
</dbReference>
<reference evidence="1 2" key="1">
    <citation type="submission" date="2023-10" db="EMBL/GenBank/DDBJ databases">
        <title>Veillonella sp. nov., isolated from a pig farm feces dump.</title>
        <authorList>
            <person name="Chang Y.-H."/>
        </authorList>
    </citation>
    <scope>NUCLEOTIDE SEQUENCE [LARGE SCALE GENOMIC DNA]</scope>
    <source>
        <strain evidence="1 2">YH-vei2233</strain>
    </source>
</reference>
<evidence type="ECO:0000313" key="2">
    <source>
        <dbReference type="Proteomes" id="UP001272515"/>
    </source>
</evidence>
<accession>A0ABU3Z9I7</accession>
<dbReference type="EMBL" id="JAWJZB010000006">
    <property type="protein sequence ID" value="MDV5088381.1"/>
    <property type="molecule type" value="Genomic_DNA"/>
</dbReference>
<organism evidence="1 2">
    <name type="scientific">Veillonella absiana</name>
    <dbReference type="NCBI Taxonomy" id="3079305"/>
    <lineage>
        <taxon>Bacteria</taxon>
        <taxon>Bacillati</taxon>
        <taxon>Bacillota</taxon>
        <taxon>Negativicutes</taxon>
        <taxon>Veillonellales</taxon>
        <taxon>Veillonellaceae</taxon>
        <taxon>Veillonella</taxon>
    </lineage>
</organism>
<keyword evidence="2" id="KW-1185">Reference proteome</keyword>
<protein>
    <submittedName>
        <fullName evidence="1">Uncharacterized protein</fullName>
    </submittedName>
</protein>
<dbReference type="RefSeq" id="WP_317329931.1">
    <property type="nucleotide sequence ID" value="NZ_JAWJZA010000003.1"/>
</dbReference>
<comment type="caution">
    <text evidence="1">The sequence shown here is derived from an EMBL/GenBank/DDBJ whole genome shotgun (WGS) entry which is preliminary data.</text>
</comment>
<sequence>MDKIIEACKDLDYSWMPERIGNFNLHIDKTLQNKDKEYLLFHYENDLGWRWEALYDKEVEDYTVHINMPLFEFVDISFIAVEADKFWEGLQARCVQELTKMLIDPQQNFSHAYKVKGLTEWNYAEALPPVIGNFTLDIDPHNGIRMINGSYIIAEYRKKGERTGLIVFFNVLRDEFFAELRHKNHPEIDHYLDAKTIPELEAVLLKHVPHILEDLETRI</sequence>
<gene>
    <name evidence="1" type="ORF">RVY80_05905</name>
</gene>
<name>A0ABU3Z9I7_9FIRM</name>
<proteinExistence type="predicted"/>
<evidence type="ECO:0000313" key="1">
    <source>
        <dbReference type="EMBL" id="MDV5088381.1"/>
    </source>
</evidence>